<name>A0A9E4K9K4_9GAMM</name>
<organism evidence="1 2">
    <name type="scientific">Candidatus Thiodiazotropha taylori</name>
    <dbReference type="NCBI Taxonomy" id="2792791"/>
    <lineage>
        <taxon>Bacteria</taxon>
        <taxon>Pseudomonadati</taxon>
        <taxon>Pseudomonadota</taxon>
        <taxon>Gammaproteobacteria</taxon>
        <taxon>Chromatiales</taxon>
        <taxon>Sedimenticolaceae</taxon>
        <taxon>Candidatus Thiodiazotropha</taxon>
    </lineage>
</organism>
<comment type="caution">
    <text evidence="1">The sequence shown here is derived from an EMBL/GenBank/DDBJ whole genome shotgun (WGS) entry which is preliminary data.</text>
</comment>
<evidence type="ECO:0000313" key="1">
    <source>
        <dbReference type="EMBL" id="MCG7944912.1"/>
    </source>
</evidence>
<dbReference type="EMBL" id="JAEPCM010000016">
    <property type="protein sequence ID" value="MCG7944912.1"/>
    <property type="molecule type" value="Genomic_DNA"/>
</dbReference>
<dbReference type="Proteomes" id="UP000886667">
    <property type="component" value="Unassembled WGS sequence"/>
</dbReference>
<evidence type="ECO:0000313" key="2">
    <source>
        <dbReference type="Proteomes" id="UP000886667"/>
    </source>
</evidence>
<sequence>MRLRNDIRFLGRALSKKTEIENEILIVVLLNAIAETVDNYPDEVITVSKLLNHCHVDFKSKLEQLLTGDDPLDIWPESRNQFLTSPYEELGHVKFSKADRDSAFFWFEYKNIVYKVVCQHNPKGPDNRSYGLVKIMYDNID</sequence>
<gene>
    <name evidence="1" type="ORF">JAZ07_01045</name>
</gene>
<accession>A0A9E4K9K4</accession>
<proteinExistence type="predicted"/>
<dbReference type="AlphaFoldDB" id="A0A9E4K9K4"/>
<reference evidence="1" key="1">
    <citation type="journal article" date="2021" name="Proc. Natl. Acad. Sci. U.S.A.">
        <title>Global biogeography of chemosynthetic symbionts reveals both localized and globally distributed symbiont groups. .</title>
        <authorList>
            <person name="Osvatic J.T."/>
            <person name="Wilkins L.G.E."/>
            <person name="Leibrecht L."/>
            <person name="Leray M."/>
            <person name="Zauner S."/>
            <person name="Polzin J."/>
            <person name="Camacho Y."/>
            <person name="Gros O."/>
            <person name="van Gils J.A."/>
            <person name="Eisen J.A."/>
            <person name="Petersen J.M."/>
            <person name="Yuen B."/>
        </authorList>
    </citation>
    <scope>NUCLEOTIDE SEQUENCE</scope>
    <source>
        <strain evidence="1">MAGclacostrist064TRANS</strain>
    </source>
</reference>
<protein>
    <submittedName>
        <fullName evidence="1">Uncharacterized protein</fullName>
    </submittedName>
</protein>